<comment type="caution">
    <text evidence="2">The sequence shown here is derived from an EMBL/GenBank/DDBJ whole genome shotgun (WGS) entry which is preliminary data.</text>
</comment>
<accession>A0A1F5Z510</accession>
<dbReference type="STRING" id="1798377.A2872_02325"/>
<dbReference type="Gene3D" id="1.10.1660.10">
    <property type="match status" value="1"/>
</dbReference>
<dbReference type="EMBL" id="MFJG01000005">
    <property type="protein sequence ID" value="OGG07414.1"/>
    <property type="molecule type" value="Genomic_DNA"/>
</dbReference>
<sequence>MINITNMTEEQYYSIEEVAKMLKVAYLTVYRWVSSGKLEAYKAGKQHRIKKSDLDKFITKK</sequence>
<dbReference type="Pfam" id="PF12728">
    <property type="entry name" value="HTH_17"/>
    <property type="match status" value="1"/>
</dbReference>
<evidence type="ECO:0000313" key="3">
    <source>
        <dbReference type="Proteomes" id="UP000178681"/>
    </source>
</evidence>
<name>A0A1F5Z510_9BACT</name>
<gene>
    <name evidence="2" type="ORF">A2872_02325</name>
</gene>
<organism evidence="2 3">
    <name type="scientific">Candidatus Gottesmanbacteria bacterium RIFCSPHIGHO2_01_FULL_42_12</name>
    <dbReference type="NCBI Taxonomy" id="1798377"/>
    <lineage>
        <taxon>Bacteria</taxon>
        <taxon>Candidatus Gottesmaniibacteriota</taxon>
    </lineage>
</organism>
<dbReference type="PANTHER" id="PTHR38431:SF1">
    <property type="entry name" value="BLL2305 PROTEIN"/>
    <property type="match status" value="1"/>
</dbReference>
<evidence type="ECO:0000313" key="2">
    <source>
        <dbReference type="EMBL" id="OGG07414.1"/>
    </source>
</evidence>
<protein>
    <recommendedName>
        <fullName evidence="1">Helix-turn-helix domain-containing protein</fullName>
    </recommendedName>
</protein>
<dbReference type="InterPro" id="IPR009061">
    <property type="entry name" value="DNA-bd_dom_put_sf"/>
</dbReference>
<feature type="domain" description="Helix-turn-helix" evidence="1">
    <location>
        <begin position="12"/>
        <end position="60"/>
    </location>
</feature>
<dbReference type="SUPFAM" id="SSF46955">
    <property type="entry name" value="Putative DNA-binding domain"/>
    <property type="match status" value="1"/>
</dbReference>
<dbReference type="NCBIfam" id="TIGR01764">
    <property type="entry name" value="excise"/>
    <property type="match status" value="1"/>
</dbReference>
<proteinExistence type="predicted"/>
<dbReference type="GO" id="GO:0003677">
    <property type="term" value="F:DNA binding"/>
    <property type="evidence" value="ECO:0007669"/>
    <property type="project" value="InterPro"/>
</dbReference>
<dbReference type="Proteomes" id="UP000178681">
    <property type="component" value="Unassembled WGS sequence"/>
</dbReference>
<dbReference type="AlphaFoldDB" id="A0A1F5Z510"/>
<dbReference type="InterPro" id="IPR010093">
    <property type="entry name" value="SinI_DNA-bd"/>
</dbReference>
<dbReference type="InterPro" id="IPR041657">
    <property type="entry name" value="HTH_17"/>
</dbReference>
<evidence type="ECO:0000259" key="1">
    <source>
        <dbReference type="Pfam" id="PF12728"/>
    </source>
</evidence>
<dbReference type="PANTHER" id="PTHR38431">
    <property type="entry name" value="BLL2305 PROTEIN"/>
    <property type="match status" value="1"/>
</dbReference>
<reference evidence="2 3" key="1">
    <citation type="journal article" date="2016" name="Nat. Commun.">
        <title>Thousands of microbial genomes shed light on interconnected biogeochemical processes in an aquifer system.</title>
        <authorList>
            <person name="Anantharaman K."/>
            <person name="Brown C.T."/>
            <person name="Hug L.A."/>
            <person name="Sharon I."/>
            <person name="Castelle C.J."/>
            <person name="Probst A.J."/>
            <person name="Thomas B.C."/>
            <person name="Singh A."/>
            <person name="Wilkins M.J."/>
            <person name="Karaoz U."/>
            <person name="Brodie E.L."/>
            <person name="Williams K.H."/>
            <person name="Hubbard S.S."/>
            <person name="Banfield J.F."/>
        </authorList>
    </citation>
    <scope>NUCLEOTIDE SEQUENCE [LARGE SCALE GENOMIC DNA]</scope>
</reference>